<evidence type="ECO:0000256" key="2">
    <source>
        <dbReference type="SAM" id="Phobius"/>
    </source>
</evidence>
<feature type="transmembrane region" description="Helical" evidence="2">
    <location>
        <begin position="57"/>
        <end position="76"/>
    </location>
</feature>
<feature type="transmembrane region" description="Helical" evidence="2">
    <location>
        <begin position="408"/>
        <end position="429"/>
    </location>
</feature>
<reference evidence="3" key="1">
    <citation type="submission" date="2018-05" db="EMBL/GenBank/DDBJ databases">
        <title>Complete genome sequnece of Akkermansia muciniphila EB-AMDK-40.</title>
        <authorList>
            <person name="Nam Y.-D."/>
            <person name="Chung W.-H."/>
            <person name="Park Y.S."/>
            <person name="Kang J."/>
        </authorList>
    </citation>
    <scope>NUCLEOTIDE SEQUENCE</scope>
    <source>
        <strain evidence="3">EB-AMDK-40</strain>
    </source>
</reference>
<feature type="transmembrane region" description="Helical" evidence="2">
    <location>
        <begin position="367"/>
        <end position="388"/>
    </location>
</feature>
<feature type="transmembrane region" description="Helical" evidence="2">
    <location>
        <begin position="197"/>
        <end position="217"/>
    </location>
</feature>
<accession>A0AAE6T9F1</accession>
<proteinExistence type="predicted"/>
<keyword evidence="2" id="KW-0472">Membrane</keyword>
<dbReference type="PANTHER" id="PTHR31061">
    <property type="entry name" value="LD22376P"/>
    <property type="match status" value="1"/>
</dbReference>
<keyword evidence="2" id="KW-0812">Transmembrane</keyword>
<feature type="transmembrane region" description="Helical" evidence="2">
    <location>
        <begin position="302"/>
        <end position="322"/>
    </location>
</feature>
<feature type="transmembrane region" description="Helical" evidence="2">
    <location>
        <begin position="224"/>
        <end position="246"/>
    </location>
</feature>
<protein>
    <recommendedName>
        <fullName evidence="5">DUF5009 domain-containing protein</fullName>
    </recommendedName>
</protein>
<dbReference type="EMBL" id="CP029701">
    <property type="protein sequence ID" value="QHV62440.1"/>
    <property type="molecule type" value="Genomic_DNA"/>
</dbReference>
<dbReference type="AlphaFoldDB" id="A0AAE6T9F1"/>
<feature type="transmembrane region" description="Helical" evidence="2">
    <location>
        <begin position="171"/>
        <end position="191"/>
    </location>
</feature>
<feature type="transmembrane region" description="Helical" evidence="2">
    <location>
        <begin position="334"/>
        <end position="355"/>
    </location>
</feature>
<feature type="transmembrane region" description="Helical" evidence="2">
    <location>
        <begin position="88"/>
        <end position="108"/>
    </location>
</feature>
<keyword evidence="2" id="KW-1133">Transmembrane helix</keyword>
<evidence type="ECO:0000313" key="3">
    <source>
        <dbReference type="EMBL" id="QHV62440.1"/>
    </source>
</evidence>
<dbReference type="Proteomes" id="UP000642553">
    <property type="component" value="Chromosome"/>
</dbReference>
<feature type="transmembrane region" description="Helical" evidence="2">
    <location>
        <begin position="137"/>
        <end position="159"/>
    </location>
</feature>
<evidence type="ECO:0000313" key="4">
    <source>
        <dbReference type="Proteomes" id="UP000642553"/>
    </source>
</evidence>
<evidence type="ECO:0008006" key="5">
    <source>
        <dbReference type="Google" id="ProtNLM"/>
    </source>
</evidence>
<organism evidence="3 4">
    <name type="scientific">Akkermansia massiliensis</name>
    <dbReference type="NCBI Taxonomy" id="2927224"/>
    <lineage>
        <taxon>Bacteria</taxon>
        <taxon>Pseudomonadati</taxon>
        <taxon>Verrucomicrobiota</taxon>
        <taxon>Verrucomicrobiia</taxon>
        <taxon>Verrucomicrobiales</taxon>
        <taxon>Akkermansiaceae</taxon>
        <taxon>Akkermansia</taxon>
    </lineage>
</organism>
<name>A0AAE6T9F1_9BACT</name>
<feature type="region of interest" description="Disordered" evidence="1">
    <location>
        <begin position="1"/>
        <end position="32"/>
    </location>
</feature>
<gene>
    <name evidence="3" type="ORF">DMI76_03220</name>
</gene>
<dbReference type="PANTHER" id="PTHR31061:SF24">
    <property type="entry name" value="LD22376P"/>
    <property type="match status" value="1"/>
</dbReference>
<sequence>MGVEEQAASSRETHRKRRKARGERGMRPALPSSPVEIKHDSPLFRHVWRNPDKDALFRPYLFPFFLPAAMTASSSVPARSPRLHSLDALRGLDMLIILGLDALVLLLASRNPENAFLREAARQMSHAHWAGLHLYDLVFPVFVFISGVSMSFSLAKYTGGNSSAAPGLLHLWKRAFVLAFLGLLVNGTLTWTEDMRYTSVLGLIGFSCAIAGTCILLCRRTGAIAAAAGGLLGLIALLQFTCGSFTPDGSVNSWVDMHWLPGRLHGGVFDPEGPLCIASASALCMGGWLAGKFLKESRLPSVRLCMAMMGAGILLFSAARMLDGAYPIIKSMWTGTFVLAAAGISLMLLSLFHLAVDAWNGGKWAKWAFPLRVIGVNALAAYLIHALLNVHELNQRIFSGAADFFPPFQPVLLAVSLLLLQWLVLLFFYRRRISFAKSPAK</sequence>
<evidence type="ECO:0000256" key="1">
    <source>
        <dbReference type="SAM" id="MobiDB-lite"/>
    </source>
</evidence>